<dbReference type="Pfam" id="PF00048">
    <property type="entry name" value="IL8"/>
    <property type="match status" value="1"/>
</dbReference>
<dbReference type="CDD" id="cd01119">
    <property type="entry name" value="Chemokine_CC_DCCL"/>
    <property type="match status" value="1"/>
</dbReference>
<keyword evidence="4 9" id="KW-0202">Cytokine</keyword>
<sequence>MFCSGKSVLFLALAWVLLAHFYSQSEAASNFDCCLRYTRSTIPPRAVVGFTEQRADEACDINAIIFHTKRKLSVCADPKKDWVKRIMHRFSQKLKKM</sequence>
<evidence type="ECO:0000256" key="2">
    <source>
        <dbReference type="ARBA" id="ARBA00010868"/>
    </source>
</evidence>
<evidence type="ECO:0000256" key="5">
    <source>
        <dbReference type="ARBA" id="ARBA00022525"/>
    </source>
</evidence>
<dbReference type="SMART" id="SM00199">
    <property type="entry name" value="SCY"/>
    <property type="match status" value="1"/>
</dbReference>
<gene>
    <name evidence="12" type="primary">Ccl20</name>
</gene>
<dbReference type="SUPFAM" id="SSF54117">
    <property type="entry name" value="Interleukin 8-like chemokines"/>
    <property type="match status" value="1"/>
</dbReference>
<comment type="subcellular location">
    <subcellularLocation>
        <location evidence="1 9">Secreted</location>
    </subcellularLocation>
</comment>
<evidence type="ECO:0000256" key="9">
    <source>
        <dbReference type="RuleBase" id="RU361150"/>
    </source>
</evidence>
<feature type="chain" id="PRO_5044982121" description="C-C motif chemokine" evidence="9">
    <location>
        <begin position="28"/>
        <end position="97"/>
    </location>
</feature>
<evidence type="ECO:0000256" key="1">
    <source>
        <dbReference type="ARBA" id="ARBA00004613"/>
    </source>
</evidence>
<evidence type="ECO:0000256" key="8">
    <source>
        <dbReference type="ARBA" id="ARBA00023198"/>
    </source>
</evidence>
<dbReference type="Gene3D" id="2.40.50.40">
    <property type="match status" value="1"/>
</dbReference>
<dbReference type="Proteomes" id="UP000886700">
    <property type="component" value="Unplaced"/>
</dbReference>
<evidence type="ECO:0000256" key="7">
    <source>
        <dbReference type="ARBA" id="ARBA00023157"/>
    </source>
</evidence>
<feature type="domain" description="Chemokine interleukin-8-like" evidence="10">
    <location>
        <begin position="30"/>
        <end position="90"/>
    </location>
</feature>
<evidence type="ECO:0000256" key="6">
    <source>
        <dbReference type="ARBA" id="ARBA00022729"/>
    </source>
</evidence>
<dbReference type="InterPro" id="IPR039809">
    <property type="entry name" value="Chemokine_b/g/d"/>
</dbReference>
<dbReference type="InterPro" id="IPR036048">
    <property type="entry name" value="Interleukin_8-like_sf"/>
</dbReference>
<accession>A0ABM2Y1L0</accession>
<evidence type="ECO:0000313" key="12">
    <source>
        <dbReference type="RefSeq" id="XP_040608609.1"/>
    </source>
</evidence>
<dbReference type="RefSeq" id="XP_040608609.1">
    <property type="nucleotide sequence ID" value="XM_040752675.1"/>
</dbReference>
<dbReference type="PANTHER" id="PTHR12015">
    <property type="entry name" value="SMALL INDUCIBLE CYTOKINE A"/>
    <property type="match status" value="1"/>
</dbReference>
<dbReference type="InterPro" id="IPR001811">
    <property type="entry name" value="Chemokine_IL8-like_dom"/>
</dbReference>
<evidence type="ECO:0000256" key="4">
    <source>
        <dbReference type="ARBA" id="ARBA00022514"/>
    </source>
</evidence>
<keyword evidence="6 9" id="KW-0732">Signal</keyword>
<dbReference type="InterPro" id="IPR034133">
    <property type="entry name" value="Chemokine_CC_DCCL"/>
</dbReference>
<keyword evidence="11" id="KW-1185">Reference proteome</keyword>
<dbReference type="PROSITE" id="PS00472">
    <property type="entry name" value="SMALL_CYTOKINES_CC"/>
    <property type="match status" value="1"/>
</dbReference>
<organism evidence="11 12">
    <name type="scientific">Mesocricetus auratus</name>
    <name type="common">Golden hamster</name>
    <dbReference type="NCBI Taxonomy" id="10036"/>
    <lineage>
        <taxon>Eukaryota</taxon>
        <taxon>Metazoa</taxon>
        <taxon>Chordata</taxon>
        <taxon>Craniata</taxon>
        <taxon>Vertebrata</taxon>
        <taxon>Euteleostomi</taxon>
        <taxon>Mammalia</taxon>
        <taxon>Eutheria</taxon>
        <taxon>Euarchontoglires</taxon>
        <taxon>Glires</taxon>
        <taxon>Rodentia</taxon>
        <taxon>Myomorpha</taxon>
        <taxon>Muroidea</taxon>
        <taxon>Cricetidae</taxon>
        <taxon>Cricetinae</taxon>
        <taxon>Mesocricetus</taxon>
    </lineage>
</organism>
<reference evidence="12" key="1">
    <citation type="submission" date="2025-08" db="UniProtKB">
        <authorList>
            <consortium name="RefSeq"/>
        </authorList>
    </citation>
    <scope>IDENTIFICATION</scope>
    <source>
        <tissue evidence="12">Liver</tissue>
    </source>
</reference>
<proteinExistence type="inferred from homology"/>
<evidence type="ECO:0000259" key="10">
    <source>
        <dbReference type="SMART" id="SM00199"/>
    </source>
</evidence>
<dbReference type="GeneID" id="101834223"/>
<dbReference type="PANTHER" id="PTHR12015:SF108">
    <property type="entry name" value="C-C MOTIF CHEMOKINE 20"/>
    <property type="match status" value="1"/>
</dbReference>
<name>A0ABM2Y1L0_MESAU</name>
<evidence type="ECO:0000256" key="3">
    <source>
        <dbReference type="ARBA" id="ARBA00022500"/>
    </source>
</evidence>
<comment type="similarity">
    <text evidence="2 9">Belongs to the intercrine beta (chemokine CC) family.</text>
</comment>
<keyword evidence="5 9" id="KW-0964">Secreted</keyword>
<keyword evidence="3 9" id="KW-0145">Chemotaxis</keyword>
<dbReference type="InterPro" id="IPR000827">
    <property type="entry name" value="Chemokine_CC_CS"/>
</dbReference>
<keyword evidence="8" id="KW-0395">Inflammatory response</keyword>
<protein>
    <recommendedName>
        <fullName evidence="9">C-C motif chemokine</fullName>
    </recommendedName>
</protein>
<keyword evidence="7" id="KW-1015">Disulfide bond</keyword>
<evidence type="ECO:0000313" key="11">
    <source>
        <dbReference type="Proteomes" id="UP000886700"/>
    </source>
</evidence>
<feature type="signal peptide" evidence="9">
    <location>
        <begin position="1"/>
        <end position="27"/>
    </location>
</feature>